<keyword evidence="1" id="KW-0812">Transmembrane</keyword>
<dbReference type="AlphaFoldDB" id="A0A1H3DSK4"/>
<protein>
    <recommendedName>
        <fullName evidence="4">YceG-like family protein</fullName>
    </recommendedName>
</protein>
<name>A0A1H3DSK4_9FIRM</name>
<dbReference type="RefSeq" id="WP_093754636.1">
    <property type="nucleotide sequence ID" value="NZ_FNNG01000016.1"/>
</dbReference>
<gene>
    <name evidence="2" type="ORF">SAMN05660923_02755</name>
</gene>
<evidence type="ECO:0000313" key="3">
    <source>
        <dbReference type="Proteomes" id="UP000198828"/>
    </source>
</evidence>
<evidence type="ECO:0000256" key="1">
    <source>
        <dbReference type="SAM" id="Phobius"/>
    </source>
</evidence>
<organism evidence="2 3">
    <name type="scientific">Tepidimicrobium xylanilyticum</name>
    <dbReference type="NCBI Taxonomy" id="1123352"/>
    <lineage>
        <taxon>Bacteria</taxon>
        <taxon>Bacillati</taxon>
        <taxon>Bacillota</taxon>
        <taxon>Tissierellia</taxon>
        <taxon>Tissierellales</taxon>
        <taxon>Tepidimicrobiaceae</taxon>
        <taxon>Tepidimicrobium</taxon>
    </lineage>
</organism>
<evidence type="ECO:0000313" key="2">
    <source>
        <dbReference type="EMBL" id="SDX69395.1"/>
    </source>
</evidence>
<dbReference type="EMBL" id="FNNG01000016">
    <property type="protein sequence ID" value="SDX69395.1"/>
    <property type="molecule type" value="Genomic_DNA"/>
</dbReference>
<keyword evidence="3" id="KW-1185">Reference proteome</keyword>
<keyword evidence="1" id="KW-1133">Transmembrane helix</keyword>
<evidence type="ECO:0008006" key="4">
    <source>
        <dbReference type="Google" id="ProtNLM"/>
    </source>
</evidence>
<dbReference type="Proteomes" id="UP000198828">
    <property type="component" value="Unassembled WGS sequence"/>
</dbReference>
<accession>A0A1H3DSK4</accession>
<dbReference type="OrthoDB" id="1707965at2"/>
<proteinExistence type="predicted"/>
<reference evidence="2 3" key="1">
    <citation type="submission" date="2016-10" db="EMBL/GenBank/DDBJ databases">
        <authorList>
            <person name="de Groot N.N."/>
        </authorList>
    </citation>
    <scope>NUCLEOTIDE SEQUENCE [LARGE SCALE GENOMIC DNA]</scope>
    <source>
        <strain evidence="2 3">DSM 23310</strain>
    </source>
</reference>
<sequence length="186" mass="21503">MFKKHRLPYLLLGLGIGIIVTNAVYTFYPQWTYREYTDEEIIEKAKELGMVFIKDNINITATTNQEDIQNHVQNEKEAEELRIEEEIETQEGGKTQEEEIYNEIAIEDVEEITFSIKYGDSLIKVSRGLEKAGIINDAEDFLKYGKAKGIDKRLRVGDYKLTKGLDYDTIISILLKQEELNKSNTK</sequence>
<dbReference type="Gene3D" id="3.30.1490.480">
    <property type="entry name" value="Endolytic murein transglycosylase"/>
    <property type="match status" value="1"/>
</dbReference>
<keyword evidence="1" id="KW-0472">Membrane</keyword>
<feature type="transmembrane region" description="Helical" evidence="1">
    <location>
        <begin position="7"/>
        <end position="28"/>
    </location>
</feature>